<dbReference type="InterPro" id="IPR009057">
    <property type="entry name" value="Homeodomain-like_sf"/>
</dbReference>
<dbReference type="InterPro" id="IPR002492">
    <property type="entry name" value="Transposase_Tc1-like"/>
</dbReference>
<dbReference type="GO" id="GO:0006313">
    <property type="term" value="P:DNA transposition"/>
    <property type="evidence" value="ECO:0007669"/>
    <property type="project" value="InterPro"/>
</dbReference>
<evidence type="ECO:0000256" key="1">
    <source>
        <dbReference type="ARBA" id="ARBA00004123"/>
    </source>
</evidence>
<comment type="caution">
    <text evidence="4">The sequence shown here is derived from an EMBL/GenBank/DDBJ whole genome shotgun (WGS) entry which is preliminary data.</text>
</comment>
<comment type="subcellular location">
    <subcellularLocation>
        <location evidence="1">Nucleus</location>
    </subcellularLocation>
</comment>
<protein>
    <recommendedName>
        <fullName evidence="3">Transposase Tc1-like domain-containing protein</fullName>
    </recommendedName>
</protein>
<evidence type="ECO:0000313" key="5">
    <source>
        <dbReference type="Proteomes" id="UP000324222"/>
    </source>
</evidence>
<dbReference type="Pfam" id="PF01498">
    <property type="entry name" value="HTH_Tnp_Tc3_2"/>
    <property type="match status" value="1"/>
</dbReference>
<dbReference type="OrthoDB" id="6379886at2759"/>
<dbReference type="EMBL" id="VSRR010049255">
    <property type="protein sequence ID" value="MPC78749.1"/>
    <property type="molecule type" value="Genomic_DNA"/>
</dbReference>
<dbReference type="InterPro" id="IPR036388">
    <property type="entry name" value="WH-like_DNA-bd_sf"/>
</dbReference>
<accession>A0A5B7IA27</accession>
<gene>
    <name evidence="4" type="ORF">E2C01_073246</name>
</gene>
<dbReference type="GO" id="GO:0003677">
    <property type="term" value="F:DNA binding"/>
    <property type="evidence" value="ECO:0007669"/>
    <property type="project" value="InterPro"/>
</dbReference>
<dbReference type="Pfam" id="PF13551">
    <property type="entry name" value="HTH_29"/>
    <property type="match status" value="1"/>
</dbReference>
<dbReference type="AlphaFoldDB" id="A0A5B7IA27"/>
<dbReference type="InterPro" id="IPR036397">
    <property type="entry name" value="RNaseH_sf"/>
</dbReference>
<dbReference type="Gene3D" id="1.10.10.10">
    <property type="entry name" value="Winged helix-like DNA-binding domain superfamily/Winged helix DNA-binding domain"/>
    <property type="match status" value="1"/>
</dbReference>
<dbReference type="SUPFAM" id="SSF46689">
    <property type="entry name" value="Homeodomain-like"/>
    <property type="match status" value="1"/>
</dbReference>
<dbReference type="GO" id="GO:0005634">
    <property type="term" value="C:nucleus"/>
    <property type="evidence" value="ECO:0007669"/>
    <property type="project" value="UniProtKB-SubCell"/>
</dbReference>
<keyword evidence="5" id="KW-1185">Reference proteome</keyword>
<evidence type="ECO:0000259" key="3">
    <source>
        <dbReference type="Pfam" id="PF01498"/>
    </source>
</evidence>
<dbReference type="Proteomes" id="UP000324222">
    <property type="component" value="Unassembled WGS sequence"/>
</dbReference>
<evidence type="ECO:0000313" key="4">
    <source>
        <dbReference type="EMBL" id="MPC78749.1"/>
    </source>
</evidence>
<organism evidence="4 5">
    <name type="scientific">Portunus trituberculatus</name>
    <name type="common">Swimming crab</name>
    <name type="synonym">Neptunus trituberculatus</name>
    <dbReference type="NCBI Taxonomy" id="210409"/>
    <lineage>
        <taxon>Eukaryota</taxon>
        <taxon>Metazoa</taxon>
        <taxon>Ecdysozoa</taxon>
        <taxon>Arthropoda</taxon>
        <taxon>Crustacea</taxon>
        <taxon>Multicrustacea</taxon>
        <taxon>Malacostraca</taxon>
        <taxon>Eumalacostraca</taxon>
        <taxon>Eucarida</taxon>
        <taxon>Decapoda</taxon>
        <taxon>Pleocyemata</taxon>
        <taxon>Brachyura</taxon>
        <taxon>Eubrachyura</taxon>
        <taxon>Portunoidea</taxon>
        <taxon>Portunidae</taxon>
        <taxon>Portuninae</taxon>
        <taxon>Portunus</taxon>
    </lineage>
</organism>
<dbReference type="Gene3D" id="3.30.420.10">
    <property type="entry name" value="Ribonuclease H-like superfamily/Ribonuclease H"/>
    <property type="match status" value="1"/>
</dbReference>
<feature type="domain" description="Transposase Tc1-like" evidence="3">
    <location>
        <begin position="72"/>
        <end position="141"/>
    </location>
</feature>
<feature type="region of interest" description="Disordered" evidence="2">
    <location>
        <begin position="45"/>
        <end position="69"/>
    </location>
</feature>
<sequence>MGKNTHLAQDKIAQIIALRESGLQTKDIVAQLGVSERSVRHWVARFNQQGSRDTPTHERRPGPSKKTSDRCRNIVKRVLESNPRISARNIKEENPRLLGDISVRTVSCLIAKLGYSNHRTVKKPLLTCRHKVNRVQFARKYGVWDEEKWLTVLWSDESIFTLTCNRDRNVYKPRGSDPLDPRYTCAMAVEEWKHKFNIVVKDNTQAKRITRRRRSSRVAMSLHFPCGRYHLSFIFWYSM</sequence>
<dbReference type="GO" id="GO:0015074">
    <property type="term" value="P:DNA integration"/>
    <property type="evidence" value="ECO:0007669"/>
    <property type="project" value="InterPro"/>
</dbReference>
<feature type="compositionally biased region" description="Basic and acidic residues" evidence="2">
    <location>
        <begin position="54"/>
        <end position="69"/>
    </location>
</feature>
<reference evidence="4 5" key="1">
    <citation type="submission" date="2019-05" db="EMBL/GenBank/DDBJ databases">
        <title>Another draft genome of Portunus trituberculatus and its Hox gene families provides insights of decapod evolution.</title>
        <authorList>
            <person name="Jeong J.-H."/>
            <person name="Song I."/>
            <person name="Kim S."/>
            <person name="Choi T."/>
            <person name="Kim D."/>
            <person name="Ryu S."/>
            <person name="Kim W."/>
        </authorList>
    </citation>
    <scope>NUCLEOTIDE SEQUENCE [LARGE SCALE GENOMIC DNA]</scope>
    <source>
        <tissue evidence="4">Muscle</tissue>
    </source>
</reference>
<proteinExistence type="predicted"/>
<name>A0A5B7IA27_PORTR</name>
<evidence type="ECO:0000256" key="2">
    <source>
        <dbReference type="SAM" id="MobiDB-lite"/>
    </source>
</evidence>